<feature type="compositionally biased region" description="Basic and acidic residues" evidence="1">
    <location>
        <begin position="10"/>
        <end position="26"/>
    </location>
</feature>
<dbReference type="KEGG" id="cpae:CPAST_c21710"/>
<dbReference type="eggNOG" id="ENOG5031CES">
    <property type="taxonomic scope" value="Bacteria"/>
</dbReference>
<evidence type="ECO:0000256" key="1">
    <source>
        <dbReference type="SAM" id="MobiDB-lite"/>
    </source>
</evidence>
<keyword evidence="5" id="KW-1185">Reference proteome</keyword>
<evidence type="ECO:0000313" key="3">
    <source>
        <dbReference type="EMBL" id="KRU11761.1"/>
    </source>
</evidence>
<proteinExistence type="predicted"/>
<dbReference type="AlphaFoldDB" id="A0A0H3J2U3"/>
<name>A0A0H3J2U3_CLOPA</name>
<dbReference type="GeneID" id="93076223"/>
<dbReference type="Proteomes" id="UP000030905">
    <property type="component" value="Chromosome"/>
</dbReference>
<feature type="compositionally biased region" description="Polar residues" evidence="1">
    <location>
        <begin position="46"/>
        <end position="56"/>
    </location>
</feature>
<dbReference type="EMBL" id="JPGY02000001">
    <property type="protein sequence ID" value="KRU11761.1"/>
    <property type="molecule type" value="Genomic_DNA"/>
</dbReference>
<organism evidence="2 5">
    <name type="scientific">Clostridium pasteurianum DSM 525 = ATCC 6013</name>
    <dbReference type="NCBI Taxonomy" id="1262449"/>
    <lineage>
        <taxon>Bacteria</taxon>
        <taxon>Bacillati</taxon>
        <taxon>Bacillota</taxon>
        <taxon>Clostridia</taxon>
        <taxon>Eubacteriales</taxon>
        <taxon>Clostridiaceae</taxon>
        <taxon>Clostridium</taxon>
    </lineage>
</organism>
<protein>
    <submittedName>
        <fullName evidence="2">Uncharacterized protein</fullName>
    </submittedName>
</protein>
<feature type="region of interest" description="Disordered" evidence="1">
    <location>
        <begin position="1"/>
        <end position="56"/>
    </location>
</feature>
<reference evidence="3" key="2">
    <citation type="submission" date="2015-10" db="EMBL/GenBank/DDBJ databases">
        <title>Improved Draft Genome Sequence of Clostridium pasteurianum Strain ATCC 6013 (DSM 525) Using a Hybrid Next-Generation Sequencing Approach.</title>
        <authorList>
            <person name="Pyne M.E."/>
            <person name="Utturkar S.M."/>
            <person name="Brown S.D."/>
            <person name="Moo-Young M."/>
            <person name="Chung D.A."/>
            <person name="Chou P.C."/>
        </authorList>
    </citation>
    <scope>NUCLEOTIDE SEQUENCE</scope>
    <source>
        <strain evidence="3">ATCC 6013</strain>
    </source>
</reference>
<evidence type="ECO:0000313" key="4">
    <source>
        <dbReference type="Proteomes" id="UP000028042"/>
    </source>
</evidence>
<reference evidence="3 4" key="3">
    <citation type="journal article" name="Genome Announc.">
        <title>Improved Draft Genome Sequence of Clostridium pasteurianum Strain ATCC 6013 (DSM 525) Using a Hybrid Next-Generation Sequencing Approach.</title>
        <authorList>
            <person name="Pyne M.E."/>
            <person name="Utturkar S."/>
            <person name="Brown S.D."/>
            <person name="Moo-Young M."/>
            <person name="Chung D.A."/>
            <person name="Chou C.P."/>
        </authorList>
    </citation>
    <scope>NUCLEOTIDE SEQUENCE [LARGE SCALE GENOMIC DNA]</scope>
    <source>
        <strain evidence="3 4">ATCC 6013</strain>
    </source>
</reference>
<feature type="compositionally biased region" description="Polar residues" evidence="1">
    <location>
        <begin position="27"/>
        <end position="39"/>
    </location>
</feature>
<sequence>MSKRSMVKTSPEKIKLYDDRNPENKDTQSIQSNELNESSYAFGKNTVESSKNNISR</sequence>
<dbReference type="EMBL" id="CP009268">
    <property type="protein sequence ID" value="AJA52229.1"/>
    <property type="molecule type" value="Genomic_DNA"/>
</dbReference>
<evidence type="ECO:0000313" key="2">
    <source>
        <dbReference type="EMBL" id="AJA52229.1"/>
    </source>
</evidence>
<evidence type="ECO:0000313" key="5">
    <source>
        <dbReference type="Proteomes" id="UP000030905"/>
    </source>
</evidence>
<dbReference type="KEGG" id="cpat:CLPA_c21710"/>
<dbReference type="PATRIC" id="fig|1262449.7.peg.2185"/>
<dbReference type="RefSeq" id="WP_155760372.1">
    <property type="nucleotide sequence ID" value="NZ_ANZB01000002.1"/>
</dbReference>
<gene>
    <name evidence="2" type="ORF">CLPA_c21710</name>
    <name evidence="3" type="ORF">CP6013_01008</name>
</gene>
<accession>A0A0H3J2U3</accession>
<reference evidence="2 5" key="1">
    <citation type="journal article" date="2015" name="Genome Announc.">
        <title>Complete Genome Sequence of the Nitrogen-Fixing and Solvent-Producing Clostridium pasteurianum DSM 525.</title>
        <authorList>
            <person name="Poehlein A."/>
            <person name="Grosse-Honebrink A."/>
            <person name="Zhang Y."/>
            <person name="Minton N.P."/>
            <person name="Daniel R."/>
        </authorList>
    </citation>
    <scope>NUCLEOTIDE SEQUENCE [LARGE SCALE GENOMIC DNA]</scope>
    <source>
        <strain evidence="2">DSM 525</strain>
        <strain evidence="5">DSM 525 / ATCC 6013</strain>
    </source>
</reference>
<dbReference type="Proteomes" id="UP000028042">
    <property type="component" value="Unassembled WGS sequence"/>
</dbReference>